<sequence>MIRSFFFLLFSLVPLLSIFVLQGPKPIDLYELLEVAKNASHHDISKAFHTLSLKCHQINNAYEILSDKDRKNYGLYGDEKSSPNLDGGNYGDCGGSGQGYSKSSFSSSGTIKAINSDFFKKDILEQGMTWLLLVYSPFVKEYDILESIVEEVANSLQGAIEVGSINCQNEQTFCEDLELLPRPLAQSFKAYRLEFVGSSSTKGNLPQLLLLSAKKDTPVLWRGLSCLYRNRFHFFDAEVHDISDPLLRKLLGVNTLPAVIGWLSIGEMRVLSAGILKELKTGIRELNAFLDTFEEKKKEASDLENWPWHYGLEHRYKTPLLTGSNFESMCNDSVVVCIIGIFRSSIMMETLEYYALDSILYLLSKDYSGDAISFSLLDASKHTAFLYTFSSAGFQNSAMLIVAYKPREETFAILIYELTFEDVEEFISSVLVGDIQFKKVLQKPIIE</sequence>
<comment type="caution">
    <text evidence="1">The sequence shown here is derived from an EMBL/GenBank/DDBJ whole genome shotgun (WGS) entry which is preliminary data.</text>
</comment>
<protein>
    <submittedName>
        <fullName evidence="1">Uncharacterized protein</fullName>
    </submittedName>
</protein>
<accession>A0ACC2MYS4</accession>
<reference evidence="1 2" key="1">
    <citation type="journal article" date="2022" name="Hortic Res">
        <title>A haplotype resolved chromosomal level avocado genome allows analysis of novel avocado genes.</title>
        <authorList>
            <person name="Nath O."/>
            <person name="Fletcher S.J."/>
            <person name="Hayward A."/>
            <person name="Shaw L.M."/>
            <person name="Masouleh A.K."/>
            <person name="Furtado A."/>
            <person name="Henry R.J."/>
            <person name="Mitter N."/>
        </authorList>
    </citation>
    <scope>NUCLEOTIDE SEQUENCE [LARGE SCALE GENOMIC DNA]</scope>
    <source>
        <strain evidence="2">cv. Hass</strain>
    </source>
</reference>
<evidence type="ECO:0000313" key="1">
    <source>
        <dbReference type="EMBL" id="KAJ8650593.1"/>
    </source>
</evidence>
<name>A0ACC2MYS4_PERAE</name>
<keyword evidence="2" id="KW-1185">Reference proteome</keyword>
<gene>
    <name evidence="1" type="ORF">MRB53_003616</name>
</gene>
<evidence type="ECO:0000313" key="2">
    <source>
        <dbReference type="Proteomes" id="UP001234297"/>
    </source>
</evidence>
<organism evidence="1 2">
    <name type="scientific">Persea americana</name>
    <name type="common">Avocado</name>
    <dbReference type="NCBI Taxonomy" id="3435"/>
    <lineage>
        <taxon>Eukaryota</taxon>
        <taxon>Viridiplantae</taxon>
        <taxon>Streptophyta</taxon>
        <taxon>Embryophyta</taxon>
        <taxon>Tracheophyta</taxon>
        <taxon>Spermatophyta</taxon>
        <taxon>Magnoliopsida</taxon>
        <taxon>Magnoliidae</taxon>
        <taxon>Laurales</taxon>
        <taxon>Lauraceae</taxon>
        <taxon>Persea</taxon>
    </lineage>
</organism>
<proteinExistence type="predicted"/>
<dbReference type="Proteomes" id="UP001234297">
    <property type="component" value="Chromosome 1"/>
</dbReference>
<dbReference type="EMBL" id="CM056809">
    <property type="protein sequence ID" value="KAJ8650593.1"/>
    <property type="molecule type" value="Genomic_DNA"/>
</dbReference>